<proteinExistence type="predicted"/>
<dbReference type="InterPro" id="IPR011051">
    <property type="entry name" value="RmlC_Cupin_sf"/>
</dbReference>
<dbReference type="AlphaFoldDB" id="A0A6V8KN19"/>
<dbReference type="SUPFAM" id="SSF51182">
    <property type="entry name" value="RmlC-like cupins"/>
    <property type="match status" value="1"/>
</dbReference>
<dbReference type="Pfam" id="PF07883">
    <property type="entry name" value="Cupin_2"/>
    <property type="match status" value="1"/>
</dbReference>
<reference evidence="2 3" key="2">
    <citation type="submission" date="2020-03" db="EMBL/GenBank/DDBJ databases">
        <authorList>
            <person name="Ichikawa N."/>
            <person name="Kimura A."/>
            <person name="Kitahashi Y."/>
            <person name="Uohara A."/>
        </authorList>
    </citation>
    <scope>NUCLEOTIDE SEQUENCE [LARGE SCALE GENOMIC DNA]</scope>
    <source>
        <strain evidence="2 3">NBRC 108639</strain>
    </source>
</reference>
<accession>A0A6V8KN19</accession>
<dbReference type="InterPro" id="IPR014710">
    <property type="entry name" value="RmlC-like_jellyroll"/>
</dbReference>
<feature type="domain" description="Cupin type-2" evidence="1">
    <location>
        <begin position="41"/>
        <end position="94"/>
    </location>
</feature>
<dbReference type="CDD" id="cd02233">
    <property type="entry name" value="cupin_HNL-like"/>
    <property type="match status" value="1"/>
</dbReference>
<dbReference type="RefSeq" id="WP_173067026.1">
    <property type="nucleotide sequence ID" value="NZ_BAABGO010000030.1"/>
</dbReference>
<protein>
    <submittedName>
        <fullName evidence="2">Cupin</fullName>
    </submittedName>
</protein>
<dbReference type="PANTHER" id="PTHR43698">
    <property type="entry name" value="RIBD C-TERMINAL DOMAIN CONTAINING PROTEIN"/>
    <property type="match status" value="1"/>
</dbReference>
<evidence type="ECO:0000313" key="3">
    <source>
        <dbReference type="Proteomes" id="UP000482800"/>
    </source>
</evidence>
<organism evidence="2 3">
    <name type="scientific">Phytohabitans houttuyneae</name>
    <dbReference type="NCBI Taxonomy" id="1076126"/>
    <lineage>
        <taxon>Bacteria</taxon>
        <taxon>Bacillati</taxon>
        <taxon>Actinomycetota</taxon>
        <taxon>Actinomycetes</taxon>
        <taxon>Micromonosporales</taxon>
        <taxon>Micromonosporaceae</taxon>
    </lineage>
</organism>
<dbReference type="PANTHER" id="PTHR43698:SF1">
    <property type="entry name" value="BLL4564 PROTEIN"/>
    <property type="match status" value="1"/>
</dbReference>
<dbReference type="InterPro" id="IPR047263">
    <property type="entry name" value="HNL-like_cupin"/>
</dbReference>
<gene>
    <name evidence="2" type="ORF">Phou_081280</name>
</gene>
<dbReference type="EMBL" id="BLPF01000003">
    <property type="protein sequence ID" value="GFJ83948.1"/>
    <property type="molecule type" value="Genomic_DNA"/>
</dbReference>
<evidence type="ECO:0000259" key="1">
    <source>
        <dbReference type="Pfam" id="PF07883"/>
    </source>
</evidence>
<comment type="caution">
    <text evidence="2">The sequence shown here is derived from an EMBL/GenBank/DDBJ whole genome shotgun (WGS) entry which is preliminary data.</text>
</comment>
<evidence type="ECO:0000313" key="2">
    <source>
        <dbReference type="EMBL" id="GFJ83948.1"/>
    </source>
</evidence>
<dbReference type="Proteomes" id="UP000482800">
    <property type="component" value="Unassembled WGS sequence"/>
</dbReference>
<reference evidence="2 3" key="1">
    <citation type="submission" date="2020-03" db="EMBL/GenBank/DDBJ databases">
        <title>Whole genome shotgun sequence of Phytohabitans houttuyneae NBRC 108639.</title>
        <authorList>
            <person name="Komaki H."/>
            <person name="Tamura T."/>
        </authorList>
    </citation>
    <scope>NUCLEOTIDE SEQUENCE [LARGE SCALE GENOMIC DNA]</scope>
    <source>
        <strain evidence="2 3">NBRC 108639</strain>
    </source>
</reference>
<sequence length="127" mass="13650">MEIVRGHADRLPSEQRTATFTGTVFADPLRSGPDVTMASVFFAPGARTFWHSHEKGQILLVTAGGGLVCSAGGVPQVLHPGDTVWVPPGEAHWHGGGPETYLVHLAISLGRTEWREPVADDDYLARP</sequence>
<keyword evidence="3" id="KW-1185">Reference proteome</keyword>
<name>A0A6V8KN19_9ACTN</name>
<dbReference type="Gene3D" id="2.60.120.10">
    <property type="entry name" value="Jelly Rolls"/>
    <property type="match status" value="1"/>
</dbReference>
<dbReference type="InterPro" id="IPR013096">
    <property type="entry name" value="Cupin_2"/>
</dbReference>